<evidence type="ECO:0000256" key="6">
    <source>
        <dbReference type="SAM" id="SignalP"/>
    </source>
</evidence>
<evidence type="ECO:0000256" key="5">
    <source>
        <dbReference type="SAM" id="MobiDB-lite"/>
    </source>
</evidence>
<keyword evidence="2" id="KW-0645">Protease</keyword>
<gene>
    <name evidence="10" type="ORF">EJB05_43454</name>
</gene>
<feature type="signal peptide" evidence="6">
    <location>
        <begin position="1"/>
        <end position="35"/>
    </location>
</feature>
<evidence type="ECO:0000256" key="4">
    <source>
        <dbReference type="ARBA" id="ARBA00022825"/>
    </source>
</evidence>
<dbReference type="InterPro" id="IPR010259">
    <property type="entry name" value="S8pro/Inhibitor_I9"/>
</dbReference>
<feature type="domain" description="PA" evidence="7">
    <location>
        <begin position="361"/>
        <end position="440"/>
    </location>
</feature>
<dbReference type="Proteomes" id="UP000324897">
    <property type="component" value="Chromosome 3"/>
</dbReference>
<evidence type="ECO:0000259" key="9">
    <source>
        <dbReference type="Pfam" id="PF17766"/>
    </source>
</evidence>
<feature type="domain" description="Subtilisin-like protease fibronectin type-III" evidence="9">
    <location>
        <begin position="562"/>
        <end position="658"/>
    </location>
</feature>
<feature type="compositionally biased region" description="Low complexity" evidence="5">
    <location>
        <begin position="179"/>
        <end position="189"/>
    </location>
</feature>
<keyword evidence="3 6" id="KW-0732">Signal</keyword>
<dbReference type="AlphaFoldDB" id="A0A5J9TF72"/>
<accession>A0A5J9TF72</accession>
<dbReference type="Gene3D" id="3.30.70.80">
    <property type="entry name" value="Peptidase S8 propeptide/proteinase inhibitor I9"/>
    <property type="match status" value="1"/>
</dbReference>
<evidence type="ECO:0000256" key="1">
    <source>
        <dbReference type="ARBA" id="ARBA00011073"/>
    </source>
</evidence>
<dbReference type="GO" id="GO:0008236">
    <property type="term" value="F:serine-type peptidase activity"/>
    <property type="evidence" value="ECO:0007669"/>
    <property type="project" value="UniProtKB-KW"/>
</dbReference>
<dbReference type="Gene3D" id="2.60.40.2310">
    <property type="match status" value="1"/>
</dbReference>
<evidence type="ECO:0008006" key="12">
    <source>
        <dbReference type="Google" id="ProtNLM"/>
    </source>
</evidence>
<keyword evidence="4" id="KW-0720">Serine protease</keyword>
<feature type="non-terminal residue" evidence="10">
    <location>
        <position position="1"/>
    </location>
</feature>
<feature type="chain" id="PRO_5023937172" description="Subtilisin-like protease fibronectin type-III domain-containing protein" evidence="6">
    <location>
        <begin position="36"/>
        <end position="663"/>
    </location>
</feature>
<reference evidence="10 11" key="1">
    <citation type="journal article" date="2019" name="Sci. Rep.">
        <title>A high-quality genome of Eragrostis curvula grass provides insights into Poaceae evolution and supports new strategies to enhance forage quality.</title>
        <authorList>
            <person name="Carballo J."/>
            <person name="Santos B.A.C.M."/>
            <person name="Zappacosta D."/>
            <person name="Garbus I."/>
            <person name="Selva J.P."/>
            <person name="Gallo C.A."/>
            <person name="Diaz A."/>
            <person name="Albertini E."/>
            <person name="Caccamo M."/>
            <person name="Echenique V."/>
        </authorList>
    </citation>
    <scope>NUCLEOTIDE SEQUENCE [LARGE SCALE GENOMIC DNA]</scope>
    <source>
        <strain evidence="11">cv. Victoria</strain>
        <tissue evidence="10">Leaf</tissue>
    </source>
</reference>
<dbReference type="Gene3D" id="3.50.30.30">
    <property type="match status" value="1"/>
</dbReference>
<feature type="region of interest" description="Disordered" evidence="5">
    <location>
        <begin position="170"/>
        <end position="189"/>
    </location>
</feature>
<evidence type="ECO:0000259" key="7">
    <source>
        <dbReference type="Pfam" id="PF02225"/>
    </source>
</evidence>
<proteinExistence type="inferred from homology"/>
<dbReference type="Pfam" id="PF05922">
    <property type="entry name" value="Inhibitor_I9"/>
    <property type="match status" value="1"/>
</dbReference>
<dbReference type="GO" id="GO:0006508">
    <property type="term" value="P:proteolysis"/>
    <property type="evidence" value="ECO:0007669"/>
    <property type="project" value="UniProtKB-KW"/>
</dbReference>
<dbReference type="Pfam" id="PF02225">
    <property type="entry name" value="PA"/>
    <property type="match status" value="1"/>
</dbReference>
<name>A0A5J9TF72_9POAL</name>
<dbReference type="InterPro" id="IPR037045">
    <property type="entry name" value="S8pro/Inhibitor_I9_sf"/>
</dbReference>
<sequence length="663" mass="71289">MCASPALVLRNRPARLALALLITSTSLLLPPPASAAKKASGSYVVYLGGHSHGREGAALAANRERARRSHYALLRSVLRSDEKARDAIFYSYTRYINGFAATLEEDDAAEISSTFMFVVFSAVVRCGFVEVMCSGFGTEHPSVVSVFPNRGHRLHTTRSWEFLGMEKDGRVRPAPSGPKPSSAKASSSATWTPHVGAVEEKMVELEKLIYWLFGAKQTRLASRVQIRGQARDWSSKHLPLYHGCYRSTAVARHWVCAVPVRVWPEAGSFSDDGMGPAPAGWRGICQDQQASDDAQVRCNRSVPLPPLSSPCLSLFLCLHPSMSSSMALWLGHCAGQSLSPVRLSGDKYYPLISSVEAKAANATANQAKLCIERSLDKAKVKGRIVVCIRGKNARVEKGEEVRRAGGVGLVLANDEASGNEMIADAHVLPATHITYSDGLILSASAYITVPTTAVDTKPAPFMAAFSSQGPNPVTPQILKDNMKKPMSNSSFLRATPFGYGAGHVRPNRAADPGLVYDANATDYLGFLCALGYNSSTIAAFMAGAGPRQQRACPAARAPLPEDLNYPSVAVPHLSPTGAERAVTRRVRNVGAGPAAYVARVAAPRGVAVEVRPARLEFAAPGEEREFTVAFRARKGFFLPGEYVFGRLVWTDGDGGHRVGALLW</sequence>
<dbReference type="FunFam" id="3.50.30.30:FF:000005">
    <property type="entry name" value="subtilisin-like protease SBT1.5"/>
    <property type="match status" value="1"/>
</dbReference>
<evidence type="ECO:0000256" key="3">
    <source>
        <dbReference type="ARBA" id="ARBA00022729"/>
    </source>
</evidence>
<feature type="domain" description="Inhibitor I9" evidence="8">
    <location>
        <begin position="42"/>
        <end position="113"/>
    </location>
</feature>
<dbReference type="Pfam" id="PF17766">
    <property type="entry name" value="fn3_6"/>
    <property type="match status" value="1"/>
</dbReference>
<dbReference type="CDD" id="cd02120">
    <property type="entry name" value="PA_subtilisin_like"/>
    <property type="match status" value="1"/>
</dbReference>
<dbReference type="PANTHER" id="PTHR10795">
    <property type="entry name" value="PROPROTEIN CONVERTASE SUBTILISIN/KEXIN"/>
    <property type="match status" value="1"/>
</dbReference>
<dbReference type="OrthoDB" id="206201at2759"/>
<evidence type="ECO:0000256" key="2">
    <source>
        <dbReference type="ARBA" id="ARBA00022670"/>
    </source>
</evidence>
<dbReference type="InterPro" id="IPR003137">
    <property type="entry name" value="PA_domain"/>
</dbReference>
<evidence type="ECO:0000313" key="10">
    <source>
        <dbReference type="EMBL" id="TVU09955.1"/>
    </source>
</evidence>
<comment type="similarity">
    <text evidence="1">Belongs to the peptidase S8 family.</text>
</comment>
<protein>
    <recommendedName>
        <fullName evidence="12">Subtilisin-like protease fibronectin type-III domain-containing protein</fullName>
    </recommendedName>
</protein>
<keyword evidence="11" id="KW-1185">Reference proteome</keyword>
<keyword evidence="4" id="KW-0378">Hydrolase</keyword>
<evidence type="ECO:0000259" key="8">
    <source>
        <dbReference type="Pfam" id="PF05922"/>
    </source>
</evidence>
<comment type="caution">
    <text evidence="10">The sequence shown here is derived from an EMBL/GenBank/DDBJ whole genome shotgun (WGS) entry which is preliminary data.</text>
</comment>
<evidence type="ECO:0000313" key="11">
    <source>
        <dbReference type="Proteomes" id="UP000324897"/>
    </source>
</evidence>
<dbReference type="Gramene" id="TVU09955">
    <property type="protein sequence ID" value="TVU09955"/>
    <property type="gene ID" value="EJB05_43454"/>
</dbReference>
<dbReference type="InterPro" id="IPR045051">
    <property type="entry name" value="SBT"/>
</dbReference>
<dbReference type="EMBL" id="RWGY01000039">
    <property type="protein sequence ID" value="TVU09955.1"/>
    <property type="molecule type" value="Genomic_DNA"/>
</dbReference>
<organism evidence="10 11">
    <name type="scientific">Eragrostis curvula</name>
    <name type="common">weeping love grass</name>
    <dbReference type="NCBI Taxonomy" id="38414"/>
    <lineage>
        <taxon>Eukaryota</taxon>
        <taxon>Viridiplantae</taxon>
        <taxon>Streptophyta</taxon>
        <taxon>Embryophyta</taxon>
        <taxon>Tracheophyta</taxon>
        <taxon>Spermatophyta</taxon>
        <taxon>Magnoliopsida</taxon>
        <taxon>Liliopsida</taxon>
        <taxon>Poales</taxon>
        <taxon>Poaceae</taxon>
        <taxon>PACMAD clade</taxon>
        <taxon>Chloridoideae</taxon>
        <taxon>Eragrostideae</taxon>
        <taxon>Eragrostidinae</taxon>
        <taxon>Eragrostis</taxon>
    </lineage>
</organism>
<dbReference type="InterPro" id="IPR041469">
    <property type="entry name" value="Subtilisin-like_FN3"/>
</dbReference>